<keyword evidence="2" id="KW-0813">Transport</keyword>
<dbReference type="AlphaFoldDB" id="A0A1R0F9D1"/>
<comment type="subcellular location">
    <subcellularLocation>
        <location evidence="1">Cell membrane</location>
        <topology evidence="1">Multi-pass membrane protein</topology>
    </subcellularLocation>
</comment>
<feature type="transmembrane region" description="Helical" evidence="9">
    <location>
        <begin position="190"/>
        <end position="211"/>
    </location>
</feature>
<dbReference type="GO" id="GO:0006865">
    <property type="term" value="P:amino acid transport"/>
    <property type="evidence" value="ECO:0007669"/>
    <property type="project" value="UniProtKB-KW"/>
</dbReference>
<keyword evidence="7 9" id="KW-0472">Membrane</keyword>
<dbReference type="PANTHER" id="PTHR11795:SF445">
    <property type="entry name" value="AMINO ACID ABC TRANSPORTER PERMEASE PROTEIN"/>
    <property type="match status" value="1"/>
</dbReference>
<protein>
    <submittedName>
        <fullName evidence="10">Amino acid/amide ABC transporter membrane protein 1, HAAT family</fullName>
    </submittedName>
</protein>
<feature type="transmembrane region" description="Helical" evidence="9">
    <location>
        <begin position="6"/>
        <end position="27"/>
    </location>
</feature>
<dbReference type="InterPro" id="IPR001851">
    <property type="entry name" value="ABC_transp_permease"/>
</dbReference>
<name>A0A1R0F9D1_9HYPH</name>
<comment type="caution">
    <text evidence="10">The sequence shown here is derived from an EMBL/GenBank/DDBJ whole genome shotgun (WGS) entry which is preliminary data.</text>
</comment>
<evidence type="ECO:0000256" key="7">
    <source>
        <dbReference type="ARBA" id="ARBA00023136"/>
    </source>
</evidence>
<evidence type="ECO:0000256" key="2">
    <source>
        <dbReference type="ARBA" id="ARBA00022448"/>
    </source>
</evidence>
<feature type="transmembrane region" description="Helical" evidence="9">
    <location>
        <begin position="262"/>
        <end position="283"/>
    </location>
</feature>
<evidence type="ECO:0000256" key="4">
    <source>
        <dbReference type="ARBA" id="ARBA00022692"/>
    </source>
</evidence>
<evidence type="ECO:0000256" key="6">
    <source>
        <dbReference type="ARBA" id="ARBA00022989"/>
    </source>
</evidence>
<dbReference type="GO" id="GO:0022857">
    <property type="term" value="F:transmembrane transporter activity"/>
    <property type="evidence" value="ECO:0007669"/>
    <property type="project" value="InterPro"/>
</dbReference>
<evidence type="ECO:0000256" key="9">
    <source>
        <dbReference type="SAM" id="Phobius"/>
    </source>
</evidence>
<proteinExistence type="inferred from homology"/>
<accession>A0A1R0F9D1</accession>
<feature type="transmembrane region" description="Helical" evidence="9">
    <location>
        <begin position="223"/>
        <end position="250"/>
    </location>
</feature>
<keyword evidence="11" id="KW-1185">Reference proteome</keyword>
<evidence type="ECO:0000256" key="8">
    <source>
        <dbReference type="ARBA" id="ARBA00037998"/>
    </source>
</evidence>
<keyword evidence="5" id="KW-0029">Amino-acid transport</keyword>
<keyword evidence="6 9" id="KW-1133">Transmembrane helix</keyword>
<evidence type="ECO:0000313" key="10">
    <source>
        <dbReference type="EMBL" id="OLY43502.1"/>
    </source>
</evidence>
<dbReference type="EMBL" id="LXYT01000002">
    <property type="protein sequence ID" value="OLY43502.1"/>
    <property type="molecule type" value="Genomic_DNA"/>
</dbReference>
<evidence type="ECO:0000256" key="5">
    <source>
        <dbReference type="ARBA" id="ARBA00022970"/>
    </source>
</evidence>
<organism evidence="10 11">
    <name type="scientific">Bartonella apis</name>
    <dbReference type="NCBI Taxonomy" id="1686310"/>
    <lineage>
        <taxon>Bacteria</taxon>
        <taxon>Pseudomonadati</taxon>
        <taxon>Pseudomonadota</taxon>
        <taxon>Alphaproteobacteria</taxon>
        <taxon>Hyphomicrobiales</taxon>
        <taxon>Bartonellaceae</taxon>
        <taxon>Bartonella</taxon>
    </lineage>
</organism>
<reference evidence="10 11" key="1">
    <citation type="submission" date="2016-12" db="EMBL/GenBank/DDBJ databases">
        <title>Comparative genomics of Bartonella apis.</title>
        <authorList>
            <person name="Engel P."/>
        </authorList>
    </citation>
    <scope>NUCLEOTIDE SEQUENCE [LARGE SCALE GENOMIC DNA]</scope>
    <source>
        <strain evidence="10 11">PEB0149</strain>
    </source>
</reference>
<dbReference type="Proteomes" id="UP000187344">
    <property type="component" value="Unassembled WGS sequence"/>
</dbReference>
<keyword evidence="3" id="KW-1003">Cell membrane</keyword>
<gene>
    <name evidence="10" type="ORF">PEB0149_009290</name>
</gene>
<dbReference type="CDD" id="cd06582">
    <property type="entry name" value="TM_PBP1_LivH_like"/>
    <property type="match status" value="1"/>
</dbReference>
<keyword evidence="4 9" id="KW-0812">Transmembrane</keyword>
<feature type="transmembrane region" description="Helical" evidence="9">
    <location>
        <begin position="95"/>
        <end position="113"/>
    </location>
</feature>
<dbReference type="InterPro" id="IPR052157">
    <property type="entry name" value="BCAA_transport_permease"/>
</dbReference>
<dbReference type="PANTHER" id="PTHR11795">
    <property type="entry name" value="BRANCHED-CHAIN AMINO ACID TRANSPORT SYSTEM PERMEASE PROTEIN LIVH"/>
    <property type="match status" value="1"/>
</dbReference>
<feature type="transmembrane region" description="Helical" evidence="9">
    <location>
        <begin position="59"/>
        <end position="83"/>
    </location>
</feature>
<dbReference type="Pfam" id="PF02653">
    <property type="entry name" value="BPD_transp_2"/>
    <property type="match status" value="1"/>
</dbReference>
<feature type="transmembrane region" description="Helical" evidence="9">
    <location>
        <begin position="34"/>
        <end position="53"/>
    </location>
</feature>
<evidence type="ECO:0000256" key="3">
    <source>
        <dbReference type="ARBA" id="ARBA00022475"/>
    </source>
</evidence>
<dbReference type="GO" id="GO:0005886">
    <property type="term" value="C:plasma membrane"/>
    <property type="evidence" value="ECO:0007669"/>
    <property type="project" value="UniProtKB-SubCell"/>
</dbReference>
<comment type="similarity">
    <text evidence="8">Belongs to the binding-protein-dependent transport system permease family. LivHM subfamily.</text>
</comment>
<evidence type="ECO:0000313" key="11">
    <source>
        <dbReference type="Proteomes" id="UP000187344"/>
    </source>
</evidence>
<feature type="transmembrane region" description="Helical" evidence="9">
    <location>
        <begin position="133"/>
        <end position="159"/>
    </location>
</feature>
<sequence length="290" mass="31598">MDLLLPAIFTALTIGAVYALIALGLALVFGAMKIINLAHGELVLLAAYIGYMFESQWGYNPYLAIPVAFLVVGLIACLIFILLNRITRQRELNSLIFTYSFGIIITNAILIIARNEPRMSAEMQETVEPLLAIDIFATYSQLIALVLAILLMLVLWLWLKNSWYGRAVRAVTSNRNAAKLMGINPVRTELVSFVIGALLATVAGIALYTFQPITPGLGHMLTIKAFIITVLAGIGSIPGVLIGSILLALAQTMTESYFNASFANMVSMLLFLAVLIFLPNGLFGKTQRRG</sequence>
<evidence type="ECO:0000256" key="1">
    <source>
        <dbReference type="ARBA" id="ARBA00004651"/>
    </source>
</evidence>